<gene>
    <name evidence="5" type="ORF">LX83_000424</name>
</gene>
<dbReference type="Gene3D" id="3.30.70.2450">
    <property type="match status" value="1"/>
</dbReference>
<dbReference type="Proteomes" id="UP001206128">
    <property type="component" value="Unassembled WGS sequence"/>
</dbReference>
<dbReference type="Pfam" id="PF01494">
    <property type="entry name" value="FAD_binding_3"/>
    <property type="match status" value="1"/>
</dbReference>
<name>A0AAE3G9X5_9PSEU</name>
<protein>
    <submittedName>
        <fullName evidence="5">2-polyprenyl-6-methoxyphenol hydroxylase</fullName>
    </submittedName>
</protein>
<dbReference type="PANTHER" id="PTHR43004:SF19">
    <property type="entry name" value="BINDING MONOOXYGENASE, PUTATIVE (JCVI)-RELATED"/>
    <property type="match status" value="1"/>
</dbReference>
<proteinExistence type="predicted"/>
<evidence type="ECO:0000259" key="4">
    <source>
        <dbReference type="Pfam" id="PF01494"/>
    </source>
</evidence>
<dbReference type="InterPro" id="IPR050641">
    <property type="entry name" value="RIFMO-like"/>
</dbReference>
<organism evidence="5 6">
    <name type="scientific">Goodfellowiella coeruleoviolacea</name>
    <dbReference type="NCBI Taxonomy" id="334858"/>
    <lineage>
        <taxon>Bacteria</taxon>
        <taxon>Bacillati</taxon>
        <taxon>Actinomycetota</taxon>
        <taxon>Actinomycetes</taxon>
        <taxon>Pseudonocardiales</taxon>
        <taxon>Pseudonocardiaceae</taxon>
        <taxon>Goodfellowiella</taxon>
    </lineage>
</organism>
<accession>A0AAE3G9X5</accession>
<keyword evidence="6" id="KW-1185">Reference proteome</keyword>
<keyword evidence="2" id="KW-0285">Flavoprotein</keyword>
<dbReference type="InterPro" id="IPR036188">
    <property type="entry name" value="FAD/NAD-bd_sf"/>
</dbReference>
<dbReference type="PANTHER" id="PTHR43004">
    <property type="entry name" value="TRK SYSTEM POTASSIUM UPTAKE PROTEIN"/>
    <property type="match status" value="1"/>
</dbReference>
<evidence type="ECO:0000313" key="6">
    <source>
        <dbReference type="Proteomes" id="UP001206128"/>
    </source>
</evidence>
<dbReference type="GO" id="GO:0071949">
    <property type="term" value="F:FAD binding"/>
    <property type="evidence" value="ECO:0007669"/>
    <property type="project" value="InterPro"/>
</dbReference>
<dbReference type="SUPFAM" id="SSF51905">
    <property type="entry name" value="FAD/NAD(P)-binding domain"/>
    <property type="match status" value="1"/>
</dbReference>
<evidence type="ECO:0000256" key="1">
    <source>
        <dbReference type="ARBA" id="ARBA00001974"/>
    </source>
</evidence>
<evidence type="ECO:0000313" key="5">
    <source>
        <dbReference type="EMBL" id="MCP2163584.1"/>
    </source>
</evidence>
<dbReference type="RefSeq" id="WP_253766352.1">
    <property type="nucleotide sequence ID" value="NZ_JAMTCK010000001.1"/>
</dbReference>
<dbReference type="AlphaFoldDB" id="A0AAE3G9X5"/>
<dbReference type="Gene3D" id="3.50.50.60">
    <property type="entry name" value="FAD/NAD(P)-binding domain"/>
    <property type="match status" value="1"/>
</dbReference>
<comment type="cofactor">
    <cofactor evidence="1">
        <name>FAD</name>
        <dbReference type="ChEBI" id="CHEBI:57692"/>
    </cofactor>
</comment>
<sequence>MEQEQVVVVGAGPVGLWTAAELALAGLSPLVVERAPRRSPHSKALTVHPRTVEVLAMRDAHQPFLDAGTPIPSGHFAGLPTRLDFRPLDTPFPFTLLIPQERTEELLERHAVGLGARVLREHTVTGVAQDADSVLVSVRGPDGEHRVRTAYLVGCDGAGSTVRTRAGIDFPGTDATVYGFLGDVVLDTPLPHGASWYSEHGGAMATPPLPDGRHRLVGAVAAQPDRPGTELTLAELRDKMSRIAGVDLGLRDPSWLSRFGNATRQAASYRRGRVLLAGDAAHMHFPTGGVGLNVGVQDAMNLGWKLAAVLTGRAEERLLDTYHAERHPVGAALLANTLAQTALMTAFSAEGRALRTLFDGLLREHPELSLDLARRLSALDVDYPAATPGAHPLTGTRTPDLRLSQDNHVFALLRAGRPVLLDLSGGALATATDQARALAVPTCSGVLAERDRPAWSAVRAALIRPDGHVWWAGDHADDPALDRAAGQALSTLTSGRTGAQITPARSA</sequence>
<dbReference type="GO" id="GO:0016709">
    <property type="term" value="F:oxidoreductase activity, acting on paired donors, with incorporation or reduction of molecular oxygen, NAD(P)H as one donor, and incorporation of one atom of oxygen"/>
    <property type="evidence" value="ECO:0007669"/>
    <property type="project" value="UniProtKB-ARBA"/>
</dbReference>
<dbReference type="InterPro" id="IPR002938">
    <property type="entry name" value="FAD-bd"/>
</dbReference>
<evidence type="ECO:0000256" key="2">
    <source>
        <dbReference type="ARBA" id="ARBA00022630"/>
    </source>
</evidence>
<feature type="domain" description="FAD-binding" evidence="4">
    <location>
        <begin position="5"/>
        <end position="336"/>
    </location>
</feature>
<keyword evidence="3" id="KW-0274">FAD</keyword>
<dbReference type="PRINTS" id="PR00420">
    <property type="entry name" value="RNGMNOXGNASE"/>
</dbReference>
<reference evidence="5" key="1">
    <citation type="submission" date="2022-06" db="EMBL/GenBank/DDBJ databases">
        <title>Genomic Encyclopedia of Archaeal and Bacterial Type Strains, Phase II (KMG-II): from individual species to whole genera.</title>
        <authorList>
            <person name="Goeker M."/>
        </authorList>
    </citation>
    <scope>NUCLEOTIDE SEQUENCE</scope>
    <source>
        <strain evidence="5">DSM 43935</strain>
    </source>
</reference>
<comment type="caution">
    <text evidence="5">The sequence shown here is derived from an EMBL/GenBank/DDBJ whole genome shotgun (WGS) entry which is preliminary data.</text>
</comment>
<dbReference type="Gene3D" id="3.40.30.120">
    <property type="match status" value="1"/>
</dbReference>
<evidence type="ECO:0000256" key="3">
    <source>
        <dbReference type="ARBA" id="ARBA00022827"/>
    </source>
</evidence>
<dbReference type="EMBL" id="JAMTCK010000001">
    <property type="protein sequence ID" value="MCP2163584.1"/>
    <property type="molecule type" value="Genomic_DNA"/>
</dbReference>
<dbReference type="Pfam" id="PF21274">
    <property type="entry name" value="Rng_hyd_C"/>
    <property type="match status" value="1"/>
</dbReference>